<dbReference type="Proteomes" id="UP001501510">
    <property type="component" value="Unassembled WGS sequence"/>
</dbReference>
<comment type="caution">
    <text evidence="1">The sequence shown here is derived from an EMBL/GenBank/DDBJ whole genome shotgun (WGS) entry which is preliminary data.</text>
</comment>
<evidence type="ECO:0000313" key="1">
    <source>
        <dbReference type="EMBL" id="GAA0741299.1"/>
    </source>
</evidence>
<gene>
    <name evidence="1" type="ORF">GCM10008906_22270</name>
</gene>
<keyword evidence="2" id="KW-1185">Reference proteome</keyword>
<dbReference type="EMBL" id="BAAACG010000010">
    <property type="protein sequence ID" value="GAA0741299.1"/>
    <property type="molecule type" value="Genomic_DNA"/>
</dbReference>
<dbReference type="InterPro" id="IPR026002">
    <property type="entry name" value="ATC_hydrolase-like"/>
</dbReference>
<dbReference type="Pfam" id="PF14196">
    <property type="entry name" value="ATC_hydrolase"/>
    <property type="match status" value="1"/>
</dbReference>
<dbReference type="RefSeq" id="WP_343761660.1">
    <property type="nucleotide sequence ID" value="NZ_BAAACG010000010.1"/>
</dbReference>
<organism evidence="1 2">
    <name type="scientific">Clostridium oceanicum</name>
    <dbReference type="NCBI Taxonomy" id="1543"/>
    <lineage>
        <taxon>Bacteria</taxon>
        <taxon>Bacillati</taxon>
        <taxon>Bacillota</taxon>
        <taxon>Clostridia</taxon>
        <taxon>Eubacteriales</taxon>
        <taxon>Clostridiaceae</taxon>
        <taxon>Clostridium</taxon>
    </lineage>
</organism>
<evidence type="ECO:0008006" key="3">
    <source>
        <dbReference type="Google" id="ProtNLM"/>
    </source>
</evidence>
<proteinExistence type="predicted"/>
<sequence>MNCNKILKKSSMQYLLFKGILCDNEVLLKKINHRLTLLISKHDLSNKKMAVHMKKAILPSIAVYMEMIEFGYSREESLRYIKDSAIIANKSMADFFKTIGKLPFGYSLFRKLCPLAIKNSFCEPGWKMKWIKNNKDTIEFHAKKCLYFDIMKEEGCVELVPIFCQIDDYVYGNMDNVIWDRKKTLGNGDELCDFRFLSNHKNSL</sequence>
<accession>A0ABN1JL25</accession>
<name>A0ABN1JL25_9CLOT</name>
<reference evidence="1 2" key="1">
    <citation type="journal article" date="2019" name="Int. J. Syst. Evol. Microbiol.">
        <title>The Global Catalogue of Microorganisms (GCM) 10K type strain sequencing project: providing services to taxonomists for standard genome sequencing and annotation.</title>
        <authorList>
            <consortium name="The Broad Institute Genomics Platform"/>
            <consortium name="The Broad Institute Genome Sequencing Center for Infectious Disease"/>
            <person name="Wu L."/>
            <person name="Ma J."/>
        </authorList>
    </citation>
    <scope>NUCLEOTIDE SEQUENCE [LARGE SCALE GENOMIC DNA]</scope>
    <source>
        <strain evidence="1 2">JCM 1407</strain>
    </source>
</reference>
<evidence type="ECO:0000313" key="2">
    <source>
        <dbReference type="Proteomes" id="UP001501510"/>
    </source>
</evidence>
<protein>
    <recommendedName>
        <fullName evidence="3">L-2-amino-thiazoline-4-carboxylic acid hydrolase</fullName>
    </recommendedName>
</protein>